<dbReference type="Pfam" id="PF13491">
    <property type="entry name" value="FtsK_4TM"/>
    <property type="match status" value="1"/>
</dbReference>
<feature type="transmembrane region" description="Helical" evidence="16">
    <location>
        <begin position="119"/>
        <end position="137"/>
    </location>
</feature>
<dbReference type="Gene3D" id="1.10.10.10">
    <property type="entry name" value="Winged helix-like DNA-binding domain superfamily/Winged helix DNA-binding domain"/>
    <property type="match status" value="1"/>
</dbReference>
<evidence type="ECO:0000256" key="15">
    <source>
        <dbReference type="SAM" id="Coils"/>
    </source>
</evidence>
<evidence type="ECO:0000256" key="1">
    <source>
        <dbReference type="ARBA" id="ARBA00004651"/>
    </source>
</evidence>
<dbReference type="GO" id="GO:0051301">
    <property type="term" value="P:cell division"/>
    <property type="evidence" value="ECO:0007669"/>
    <property type="project" value="UniProtKB-KW"/>
</dbReference>
<evidence type="ECO:0000256" key="11">
    <source>
        <dbReference type="ARBA" id="ARBA00023136"/>
    </source>
</evidence>
<dbReference type="GO" id="GO:0005524">
    <property type="term" value="F:ATP binding"/>
    <property type="evidence" value="ECO:0007669"/>
    <property type="project" value="UniProtKB-UniRule"/>
</dbReference>
<dbReference type="AlphaFoldDB" id="A0AAU9DHD3"/>
<evidence type="ECO:0000256" key="7">
    <source>
        <dbReference type="ARBA" id="ARBA00022829"/>
    </source>
</evidence>
<dbReference type="PANTHER" id="PTHR22683">
    <property type="entry name" value="SPORULATION PROTEIN RELATED"/>
    <property type="match status" value="1"/>
</dbReference>
<gene>
    <name evidence="18" type="primary">ftsK</name>
    <name evidence="18" type="ORF">HLVA_15010</name>
</gene>
<evidence type="ECO:0000256" key="16">
    <source>
        <dbReference type="SAM" id="Phobius"/>
    </source>
</evidence>
<evidence type="ECO:0000256" key="10">
    <source>
        <dbReference type="ARBA" id="ARBA00023125"/>
    </source>
</evidence>
<feature type="transmembrane region" description="Helical" evidence="16">
    <location>
        <begin position="45"/>
        <end position="68"/>
    </location>
</feature>
<dbReference type="RefSeq" id="WP_307903780.1">
    <property type="nucleotide sequence ID" value="NZ_AP027059.1"/>
</dbReference>
<dbReference type="GO" id="GO:0003677">
    <property type="term" value="F:DNA binding"/>
    <property type="evidence" value="ECO:0007669"/>
    <property type="project" value="UniProtKB-KW"/>
</dbReference>
<keyword evidence="9 16" id="KW-1133">Transmembrane helix</keyword>
<evidence type="ECO:0000256" key="12">
    <source>
        <dbReference type="ARBA" id="ARBA00023306"/>
    </source>
</evidence>
<evidence type="ECO:0000259" key="17">
    <source>
        <dbReference type="PROSITE" id="PS50901"/>
    </source>
</evidence>
<reference evidence="18 19" key="1">
    <citation type="submission" date="2022-11" db="EMBL/GenBank/DDBJ databases">
        <title>Haliovirga abyssi gen. nov., sp. nov., a mesophilic fermentative bacterium isolated from the Iheya North hydrothermal field and the proposal of Haliovirgaceae fam. nov.</title>
        <authorList>
            <person name="Miyazaki U."/>
            <person name="Tame A."/>
            <person name="Miyazaki J."/>
            <person name="Takai K."/>
            <person name="Sawayama S."/>
            <person name="Kitajima M."/>
            <person name="Okamoto A."/>
            <person name="Nakagawa S."/>
        </authorList>
    </citation>
    <scope>NUCLEOTIDE SEQUENCE [LARGE SCALE GENOMIC DNA]</scope>
    <source>
        <strain evidence="18 19">IC12</strain>
    </source>
</reference>
<keyword evidence="15" id="KW-0175">Coiled coil</keyword>
<dbReference type="EMBL" id="AP027059">
    <property type="protein sequence ID" value="BDU50932.1"/>
    <property type="molecule type" value="Genomic_DNA"/>
</dbReference>
<dbReference type="Pfam" id="PF17854">
    <property type="entry name" value="FtsK_alpha"/>
    <property type="match status" value="1"/>
</dbReference>
<evidence type="ECO:0000256" key="9">
    <source>
        <dbReference type="ARBA" id="ARBA00022989"/>
    </source>
</evidence>
<evidence type="ECO:0000256" key="4">
    <source>
        <dbReference type="ARBA" id="ARBA00022618"/>
    </source>
</evidence>
<evidence type="ECO:0000256" key="14">
    <source>
        <dbReference type="PROSITE-ProRule" id="PRU00289"/>
    </source>
</evidence>
<dbReference type="InterPro" id="IPR002543">
    <property type="entry name" value="FtsK_dom"/>
</dbReference>
<keyword evidence="6 14" id="KW-0547">Nucleotide-binding</keyword>
<dbReference type="InterPro" id="IPR036390">
    <property type="entry name" value="WH_DNA-bd_sf"/>
</dbReference>
<dbReference type="Pfam" id="PF01580">
    <property type="entry name" value="FtsK_SpoIIIE"/>
    <property type="match status" value="1"/>
</dbReference>
<dbReference type="GO" id="GO:0005886">
    <property type="term" value="C:plasma membrane"/>
    <property type="evidence" value="ECO:0007669"/>
    <property type="project" value="UniProtKB-SubCell"/>
</dbReference>
<keyword evidence="19" id="KW-1185">Reference proteome</keyword>
<proteinExistence type="inferred from homology"/>
<evidence type="ECO:0000313" key="18">
    <source>
        <dbReference type="EMBL" id="BDU50932.1"/>
    </source>
</evidence>
<evidence type="ECO:0000256" key="5">
    <source>
        <dbReference type="ARBA" id="ARBA00022692"/>
    </source>
</evidence>
<keyword evidence="5 16" id="KW-0812">Transmembrane</keyword>
<sequence>MSKNLRNELLGIFFLGIGGYIGYVLSMGNNSNEIGFVGKNFYNVFFLLLGVMTYAVPFIFFLYGIVFLLNRNLKMNKVKFYSFLIFFVLLSAILVLKGVSVDGTKKDIIKELLRVGGNSHSGGLFGAFISIFLFTLFGKTGAIIFLITFTVIDVFIFANKMIKSILFSFLYPFIKIKMILKRKKEEKIANLEKIKEKKLREKEEKNIKLSREKEKKIAEKLLKRENKRKKIDKDGNISIKYEEEEILSENIENKKQFELKEEENINKFEEKEIEKEDKIKKNELKDDNWELIFNTEKKSKLTKSEIEEQVKLKTDILEQVLTEYGIEAKVINYERGPVITRYELSIPRGIRVKKIVALSDDLAMNLEAKSIRIEAPIPGKNAVGIEIPNDTAEAVYFSKTLKSKEFKKSKSPVSVILGENIVGENVIVDLRKMPHLLIAGRTGSGKSVCINSLISSIISKSSHEEVKFIMVDPKMVELMPYNGIPHLLVPVIIEPKLAALALKWAVNNMEERYRLLSKTGVRNLEGYNKLKGVEKLPYIVIVIDELADLMMVAPASIEESIARIAQKARAIGIHLVVATQRPTTDVITGTIKANLPSRISFSVASQIDSRTILDTPGAEKLLGKGDMLFLESGSPNLVRIQGAFITDEEVNKLTDYLKSKNSPEYLEEIITESTDDTDELFTKAIEIIKNEGKVSISLIQRKLKVGYARAARIVDQLEDNGIINDKREILIDV</sequence>
<dbReference type="Proteomes" id="UP001321582">
    <property type="component" value="Chromosome"/>
</dbReference>
<dbReference type="PANTHER" id="PTHR22683:SF41">
    <property type="entry name" value="DNA TRANSLOCASE FTSK"/>
    <property type="match status" value="1"/>
</dbReference>
<evidence type="ECO:0000256" key="2">
    <source>
        <dbReference type="ARBA" id="ARBA00006474"/>
    </source>
</evidence>
<keyword evidence="4" id="KW-0132">Cell division</keyword>
<evidence type="ECO:0000256" key="6">
    <source>
        <dbReference type="ARBA" id="ARBA00022741"/>
    </source>
</evidence>
<keyword evidence="12" id="KW-0131">Cell cycle</keyword>
<dbReference type="InterPro" id="IPR036388">
    <property type="entry name" value="WH-like_DNA-bd_sf"/>
</dbReference>
<evidence type="ECO:0000313" key="19">
    <source>
        <dbReference type="Proteomes" id="UP001321582"/>
    </source>
</evidence>
<feature type="binding site" evidence="14">
    <location>
        <begin position="440"/>
        <end position="447"/>
    </location>
    <ligand>
        <name>ATP</name>
        <dbReference type="ChEBI" id="CHEBI:30616"/>
    </ligand>
</feature>
<evidence type="ECO:0000256" key="3">
    <source>
        <dbReference type="ARBA" id="ARBA00022475"/>
    </source>
</evidence>
<accession>A0AAU9DHD3</accession>
<dbReference type="KEGG" id="haby:HLVA_15010"/>
<keyword evidence="3" id="KW-1003">Cell membrane</keyword>
<name>A0AAU9DHD3_9FUSO</name>
<keyword evidence="7" id="KW-0159">Chromosome partition</keyword>
<dbReference type="InterPro" id="IPR025199">
    <property type="entry name" value="FtsK_4TM"/>
</dbReference>
<dbReference type="SUPFAM" id="SSF46785">
    <property type="entry name" value="Winged helix' DNA-binding domain"/>
    <property type="match status" value="1"/>
</dbReference>
<dbReference type="InterPro" id="IPR027417">
    <property type="entry name" value="P-loop_NTPase"/>
</dbReference>
<dbReference type="SMART" id="SM00843">
    <property type="entry name" value="Ftsk_gamma"/>
    <property type="match status" value="1"/>
</dbReference>
<dbReference type="PROSITE" id="PS50901">
    <property type="entry name" value="FTSK"/>
    <property type="match status" value="1"/>
</dbReference>
<dbReference type="Gene3D" id="3.40.50.300">
    <property type="entry name" value="P-loop containing nucleotide triphosphate hydrolases"/>
    <property type="match status" value="1"/>
</dbReference>
<dbReference type="InterPro" id="IPR041027">
    <property type="entry name" value="FtsK_alpha"/>
</dbReference>
<feature type="domain" description="FtsK" evidence="17">
    <location>
        <begin position="423"/>
        <end position="610"/>
    </location>
</feature>
<keyword evidence="10" id="KW-0238">DNA-binding</keyword>
<dbReference type="GO" id="GO:0007059">
    <property type="term" value="P:chromosome segregation"/>
    <property type="evidence" value="ECO:0007669"/>
    <property type="project" value="UniProtKB-KW"/>
</dbReference>
<dbReference type="Pfam" id="PF09397">
    <property type="entry name" value="FtsK_gamma"/>
    <property type="match status" value="1"/>
</dbReference>
<dbReference type="SMART" id="SM00382">
    <property type="entry name" value="AAA"/>
    <property type="match status" value="1"/>
</dbReference>
<keyword evidence="8 14" id="KW-0067">ATP-binding</keyword>
<dbReference type="InterPro" id="IPR003593">
    <property type="entry name" value="AAA+_ATPase"/>
</dbReference>
<evidence type="ECO:0000256" key="13">
    <source>
        <dbReference type="ARBA" id="ARBA00025923"/>
    </source>
</evidence>
<feature type="coiled-coil region" evidence="15">
    <location>
        <begin position="177"/>
        <end position="219"/>
    </location>
</feature>
<comment type="subcellular location">
    <subcellularLocation>
        <location evidence="1">Cell membrane</location>
        <topology evidence="1">Multi-pass membrane protein</topology>
    </subcellularLocation>
</comment>
<dbReference type="SUPFAM" id="SSF52540">
    <property type="entry name" value="P-loop containing nucleoside triphosphate hydrolases"/>
    <property type="match status" value="1"/>
</dbReference>
<dbReference type="InterPro" id="IPR050206">
    <property type="entry name" value="FtsK/SpoIIIE/SftA"/>
</dbReference>
<comment type="subunit">
    <text evidence="13">Homohexamer. Forms a ring that surrounds DNA.</text>
</comment>
<feature type="transmembrane region" description="Helical" evidence="16">
    <location>
        <begin position="80"/>
        <end position="99"/>
    </location>
</feature>
<dbReference type="InterPro" id="IPR018541">
    <property type="entry name" value="Ftsk_gamma"/>
</dbReference>
<protein>
    <submittedName>
        <fullName evidence="18">DNA translocase FtsK</fullName>
    </submittedName>
</protein>
<feature type="transmembrane region" description="Helical" evidence="16">
    <location>
        <begin position="7"/>
        <end position="25"/>
    </location>
</feature>
<comment type="similarity">
    <text evidence="2">Belongs to the FtsK/SpoIIIE/SftA family.</text>
</comment>
<keyword evidence="11 16" id="KW-0472">Membrane</keyword>
<organism evidence="18 19">
    <name type="scientific">Haliovirga abyssi</name>
    <dbReference type="NCBI Taxonomy" id="2996794"/>
    <lineage>
        <taxon>Bacteria</taxon>
        <taxon>Fusobacteriati</taxon>
        <taxon>Fusobacteriota</taxon>
        <taxon>Fusobacteriia</taxon>
        <taxon>Fusobacteriales</taxon>
        <taxon>Haliovirgaceae</taxon>
        <taxon>Haliovirga</taxon>
    </lineage>
</organism>
<dbReference type="Gene3D" id="3.30.980.40">
    <property type="match status" value="1"/>
</dbReference>
<evidence type="ECO:0000256" key="8">
    <source>
        <dbReference type="ARBA" id="ARBA00022840"/>
    </source>
</evidence>